<evidence type="ECO:0000259" key="4">
    <source>
        <dbReference type="Pfam" id="PF13649"/>
    </source>
</evidence>
<comment type="caution">
    <text evidence="5">The sequence shown here is derived from an EMBL/GenBank/DDBJ whole genome shotgun (WGS) entry which is preliminary data.</text>
</comment>
<dbReference type="Pfam" id="PF13649">
    <property type="entry name" value="Methyltransf_25"/>
    <property type="match status" value="1"/>
</dbReference>
<evidence type="ECO:0000313" key="5">
    <source>
        <dbReference type="EMBL" id="TKJ37917.1"/>
    </source>
</evidence>
<dbReference type="InterPro" id="IPR029063">
    <property type="entry name" value="SAM-dependent_MTases_sf"/>
</dbReference>
<name>A0A532USX4_UNCL8</name>
<keyword evidence="1 5" id="KW-0489">Methyltransferase</keyword>
<dbReference type="Gene3D" id="3.40.50.150">
    <property type="entry name" value="Vaccinia Virus protein VP39"/>
    <property type="match status" value="1"/>
</dbReference>
<evidence type="ECO:0000256" key="3">
    <source>
        <dbReference type="ARBA" id="ARBA00022691"/>
    </source>
</evidence>
<proteinExistence type="predicted"/>
<protein>
    <submittedName>
        <fullName evidence="5">SAM-dependent methyltransferase</fullName>
    </submittedName>
</protein>
<evidence type="ECO:0000313" key="6">
    <source>
        <dbReference type="Proteomes" id="UP000319619"/>
    </source>
</evidence>
<feature type="domain" description="Methyltransferase" evidence="4">
    <location>
        <begin position="71"/>
        <end position="165"/>
    </location>
</feature>
<dbReference type="PANTHER" id="PTHR43464">
    <property type="entry name" value="METHYLTRANSFERASE"/>
    <property type="match status" value="1"/>
</dbReference>
<evidence type="ECO:0000256" key="2">
    <source>
        <dbReference type="ARBA" id="ARBA00022679"/>
    </source>
</evidence>
<gene>
    <name evidence="5" type="ORF">CEE37_13210</name>
</gene>
<sequence>MFNELEKINSRPLPFQFYFADRLWTDEYISERMLECHLNESIDVASRRIDFIDKSVEWIVSHFSAKGDTHIADFGCGPGLYTTRLAQRGAIVTGIDFSKRSIQYAETVAAQKRLNISYHPQNYLEFESSKRFDLIIMIMCDFCVLSPEQRKLMLRKFNSLLKPGGSILLDVYSLNGYNQREEAAKYEYDLLGGFWSREKYYGFLNTFKYEDEKVILDKYTIVEEEQTRTVCNWLQYFTRESLTTEVEAAGLMVSEIYGDVAGNPLNPDSSEFAVVISNQ</sequence>
<accession>A0A532USX4</accession>
<dbReference type="CDD" id="cd02440">
    <property type="entry name" value="AdoMet_MTases"/>
    <property type="match status" value="1"/>
</dbReference>
<dbReference type="GO" id="GO:0032259">
    <property type="term" value="P:methylation"/>
    <property type="evidence" value="ECO:0007669"/>
    <property type="project" value="UniProtKB-KW"/>
</dbReference>
<evidence type="ECO:0000256" key="1">
    <source>
        <dbReference type="ARBA" id="ARBA00022603"/>
    </source>
</evidence>
<dbReference type="PANTHER" id="PTHR43464:SF19">
    <property type="entry name" value="UBIQUINONE BIOSYNTHESIS O-METHYLTRANSFERASE, MITOCHONDRIAL"/>
    <property type="match status" value="1"/>
</dbReference>
<reference evidence="5 6" key="1">
    <citation type="submission" date="2017-06" db="EMBL/GenBank/DDBJ databases">
        <title>Novel microbial phyla capable of carbon fixation and sulfur reduction in deep-sea sediments.</title>
        <authorList>
            <person name="Huang J."/>
            <person name="Baker B."/>
            <person name="Wang Y."/>
        </authorList>
    </citation>
    <scope>NUCLEOTIDE SEQUENCE [LARGE SCALE GENOMIC DNA]</scope>
    <source>
        <strain evidence="5">B3_LCP</strain>
    </source>
</reference>
<dbReference type="Proteomes" id="UP000319619">
    <property type="component" value="Unassembled WGS sequence"/>
</dbReference>
<keyword evidence="3" id="KW-0949">S-adenosyl-L-methionine</keyword>
<dbReference type="GO" id="GO:0008168">
    <property type="term" value="F:methyltransferase activity"/>
    <property type="evidence" value="ECO:0007669"/>
    <property type="project" value="UniProtKB-KW"/>
</dbReference>
<dbReference type="EMBL" id="NJBN01000011">
    <property type="protein sequence ID" value="TKJ37917.1"/>
    <property type="molecule type" value="Genomic_DNA"/>
</dbReference>
<keyword evidence="2 5" id="KW-0808">Transferase</keyword>
<dbReference type="AlphaFoldDB" id="A0A532USX4"/>
<organism evidence="5 6">
    <name type="scientific">candidate division LCP-89 bacterium B3_LCP</name>
    <dbReference type="NCBI Taxonomy" id="2012998"/>
    <lineage>
        <taxon>Bacteria</taxon>
        <taxon>Pseudomonadati</taxon>
        <taxon>Bacteria division LCP-89</taxon>
    </lineage>
</organism>
<dbReference type="SUPFAM" id="SSF53335">
    <property type="entry name" value="S-adenosyl-L-methionine-dependent methyltransferases"/>
    <property type="match status" value="1"/>
</dbReference>
<dbReference type="InterPro" id="IPR041698">
    <property type="entry name" value="Methyltransf_25"/>
</dbReference>